<dbReference type="InterPro" id="IPR006675">
    <property type="entry name" value="HDIG_dom"/>
</dbReference>
<dbReference type="EMBL" id="FQVB01000019">
    <property type="protein sequence ID" value="SHF50225.1"/>
    <property type="molecule type" value="Genomic_DNA"/>
</dbReference>
<dbReference type="Pfam" id="PF01966">
    <property type="entry name" value="HD"/>
    <property type="match status" value="1"/>
</dbReference>
<dbReference type="CDD" id="cd00077">
    <property type="entry name" value="HDc"/>
    <property type="match status" value="1"/>
</dbReference>
<dbReference type="STRING" id="1121391.SAMN02745206_02116"/>
<accession>A0A1M5C674</accession>
<evidence type="ECO:0000313" key="2">
    <source>
        <dbReference type="EMBL" id="SHF50225.1"/>
    </source>
</evidence>
<protein>
    <submittedName>
        <fullName evidence="2">HDIG domain-containing protein</fullName>
    </submittedName>
</protein>
<dbReference type="NCBIfam" id="TIGR00277">
    <property type="entry name" value="HDIG"/>
    <property type="match status" value="1"/>
</dbReference>
<sequence>MGAIPSVAQCLELLEKAQVPPHIREHSRKVALVGEVLASHLNRNSHRVNVDLVRAGGLLHDIAKGLSLQTGENHAQLGYSLLCSWGWDQVAPIVRDHTLMDPAMARGPVTESVLVNYADKRVKHDHIVGLEERFEDLILRYGRTEAIREDLRRRLELYRILEGRIFSHTPLVPEELPRFVNSRDLLGTLGRDLACPEMSIY</sequence>
<reference evidence="3" key="1">
    <citation type="submission" date="2016-11" db="EMBL/GenBank/DDBJ databases">
        <authorList>
            <person name="Varghese N."/>
            <person name="Submissions S."/>
        </authorList>
    </citation>
    <scope>NUCLEOTIDE SEQUENCE [LARGE SCALE GENOMIC DNA]</scope>
    <source>
        <strain evidence="3">DSM 9756</strain>
    </source>
</reference>
<proteinExistence type="predicted"/>
<dbReference type="AlphaFoldDB" id="A0A1M5C674"/>
<dbReference type="RefSeq" id="WP_178371966.1">
    <property type="nucleotide sequence ID" value="NZ_FQVB01000019.1"/>
</dbReference>
<dbReference type="SMART" id="SM00471">
    <property type="entry name" value="HDc"/>
    <property type="match status" value="1"/>
</dbReference>
<dbReference type="InterPro" id="IPR003607">
    <property type="entry name" value="HD/PDEase_dom"/>
</dbReference>
<evidence type="ECO:0000259" key="1">
    <source>
        <dbReference type="SMART" id="SM00471"/>
    </source>
</evidence>
<dbReference type="InterPro" id="IPR006674">
    <property type="entry name" value="HD_domain"/>
</dbReference>
<keyword evidence="3" id="KW-1185">Reference proteome</keyword>
<organism evidence="2 3">
    <name type="scientific">Desulfacinum infernum DSM 9756</name>
    <dbReference type="NCBI Taxonomy" id="1121391"/>
    <lineage>
        <taxon>Bacteria</taxon>
        <taxon>Pseudomonadati</taxon>
        <taxon>Thermodesulfobacteriota</taxon>
        <taxon>Syntrophobacteria</taxon>
        <taxon>Syntrophobacterales</taxon>
        <taxon>Syntrophobacteraceae</taxon>
        <taxon>Desulfacinum</taxon>
    </lineage>
</organism>
<gene>
    <name evidence="2" type="ORF">SAMN02745206_02116</name>
</gene>
<dbReference type="SUPFAM" id="SSF109604">
    <property type="entry name" value="HD-domain/PDEase-like"/>
    <property type="match status" value="1"/>
</dbReference>
<feature type="domain" description="HD/PDEase" evidence="1">
    <location>
        <begin position="19"/>
        <end position="133"/>
    </location>
</feature>
<dbReference type="Gene3D" id="1.10.3210.10">
    <property type="entry name" value="Hypothetical protein af1432"/>
    <property type="match status" value="1"/>
</dbReference>
<evidence type="ECO:0000313" key="3">
    <source>
        <dbReference type="Proteomes" id="UP000184076"/>
    </source>
</evidence>
<name>A0A1M5C674_9BACT</name>
<dbReference type="Proteomes" id="UP000184076">
    <property type="component" value="Unassembled WGS sequence"/>
</dbReference>